<dbReference type="SUPFAM" id="SSF55120">
    <property type="entry name" value="Pseudouridine synthase"/>
    <property type="match status" value="1"/>
</dbReference>
<feature type="active site" description="Nucleophile" evidence="5">
    <location>
        <position position="70"/>
    </location>
</feature>
<dbReference type="CDD" id="cd02573">
    <property type="entry name" value="PseudoU_synth_EcTruB"/>
    <property type="match status" value="1"/>
</dbReference>
<dbReference type="InterPro" id="IPR015225">
    <property type="entry name" value="tRNA_psdUridine_synth_fam2_C"/>
</dbReference>
<keyword evidence="11" id="KW-1185">Reference proteome</keyword>
<dbReference type="GO" id="GO:0031119">
    <property type="term" value="P:tRNA pseudouridine synthesis"/>
    <property type="evidence" value="ECO:0007669"/>
    <property type="project" value="UniProtKB-UniRule"/>
</dbReference>
<name>A0A3S4SLI3_9ACTO</name>
<dbReference type="EC" id="5.4.99.25" evidence="5"/>
<dbReference type="Gene3D" id="2.30.130.10">
    <property type="entry name" value="PUA domain"/>
    <property type="match status" value="1"/>
</dbReference>
<evidence type="ECO:0000256" key="2">
    <source>
        <dbReference type="ARBA" id="ARBA00005642"/>
    </source>
</evidence>
<dbReference type="InterPro" id="IPR002501">
    <property type="entry name" value="PsdUridine_synth_N"/>
</dbReference>
<evidence type="ECO:0000256" key="5">
    <source>
        <dbReference type="HAMAP-Rule" id="MF_01080"/>
    </source>
</evidence>
<dbReference type="KEGG" id="asla:NCTC11923_02244"/>
<gene>
    <name evidence="5 10" type="primary">truB</name>
    <name evidence="10" type="ORF">NCTC11923_02244</name>
</gene>
<dbReference type="HAMAP" id="MF_01080">
    <property type="entry name" value="TruB_bact"/>
    <property type="match status" value="1"/>
</dbReference>
<dbReference type="GO" id="GO:0003723">
    <property type="term" value="F:RNA binding"/>
    <property type="evidence" value="ECO:0007669"/>
    <property type="project" value="InterPro"/>
</dbReference>
<dbReference type="NCBIfam" id="TIGR00431">
    <property type="entry name" value="TruB"/>
    <property type="match status" value="1"/>
</dbReference>
<feature type="domain" description="tRNA pseudouridylate synthase B C-terminal" evidence="9">
    <location>
        <begin position="216"/>
        <end position="264"/>
    </location>
</feature>
<evidence type="ECO:0000259" key="9">
    <source>
        <dbReference type="Pfam" id="PF16198"/>
    </source>
</evidence>
<dbReference type="PANTHER" id="PTHR13767">
    <property type="entry name" value="TRNA-PSEUDOURIDINE SYNTHASE"/>
    <property type="match status" value="1"/>
</dbReference>
<feature type="region of interest" description="Disordered" evidence="6">
    <location>
        <begin position="1"/>
        <end position="29"/>
    </location>
</feature>
<dbReference type="InterPro" id="IPR020103">
    <property type="entry name" value="PsdUridine_synth_cat_dom_sf"/>
</dbReference>
<dbReference type="Pfam" id="PF16198">
    <property type="entry name" value="TruB_C_2"/>
    <property type="match status" value="1"/>
</dbReference>
<dbReference type="InterPro" id="IPR036974">
    <property type="entry name" value="PUA_sf"/>
</dbReference>
<dbReference type="Gene3D" id="3.30.2350.10">
    <property type="entry name" value="Pseudouridine synthase"/>
    <property type="match status" value="1"/>
</dbReference>
<dbReference type="InterPro" id="IPR032819">
    <property type="entry name" value="TruB_C"/>
</dbReference>
<dbReference type="AlphaFoldDB" id="A0A3S4SLI3"/>
<organism evidence="10 11">
    <name type="scientific">Actinomyces slackii</name>
    <dbReference type="NCBI Taxonomy" id="52774"/>
    <lineage>
        <taxon>Bacteria</taxon>
        <taxon>Bacillati</taxon>
        <taxon>Actinomycetota</taxon>
        <taxon>Actinomycetes</taxon>
        <taxon>Actinomycetales</taxon>
        <taxon>Actinomycetaceae</taxon>
        <taxon>Actinomyces</taxon>
    </lineage>
</organism>
<comment type="function">
    <text evidence="5">Responsible for synthesis of pseudouridine from uracil-55 in the psi GC loop of transfer RNAs.</text>
</comment>
<protein>
    <recommendedName>
        <fullName evidence="5">tRNA pseudouridine synthase B</fullName>
        <ecNumber evidence="5">5.4.99.25</ecNumber>
    </recommendedName>
    <alternativeName>
        <fullName evidence="5">tRNA pseudouridine(55) synthase</fullName>
        <shortName evidence="5">Psi55 synthase</shortName>
    </alternativeName>
    <alternativeName>
        <fullName evidence="5">tRNA pseudouridylate synthase</fullName>
    </alternativeName>
    <alternativeName>
        <fullName evidence="5">tRNA-uridine isomerase</fullName>
    </alternativeName>
</protein>
<dbReference type="Pfam" id="PF09142">
    <property type="entry name" value="TruB_C"/>
    <property type="match status" value="1"/>
</dbReference>
<evidence type="ECO:0000259" key="7">
    <source>
        <dbReference type="Pfam" id="PF01509"/>
    </source>
</evidence>
<evidence type="ECO:0000259" key="8">
    <source>
        <dbReference type="Pfam" id="PF09142"/>
    </source>
</evidence>
<dbReference type="Pfam" id="PF01509">
    <property type="entry name" value="TruB_N"/>
    <property type="match status" value="1"/>
</dbReference>
<dbReference type="InterPro" id="IPR015947">
    <property type="entry name" value="PUA-like_sf"/>
</dbReference>
<dbReference type="GO" id="GO:0160148">
    <property type="term" value="F:tRNA pseudouridine(55) synthase activity"/>
    <property type="evidence" value="ECO:0007669"/>
    <property type="project" value="UniProtKB-EC"/>
</dbReference>
<evidence type="ECO:0000256" key="4">
    <source>
        <dbReference type="ARBA" id="ARBA00023235"/>
    </source>
</evidence>
<comment type="catalytic activity">
    <reaction evidence="1 5">
        <text>uridine(55) in tRNA = pseudouridine(55) in tRNA</text>
        <dbReference type="Rhea" id="RHEA:42532"/>
        <dbReference type="Rhea" id="RHEA-COMP:10101"/>
        <dbReference type="Rhea" id="RHEA-COMP:10102"/>
        <dbReference type="ChEBI" id="CHEBI:65314"/>
        <dbReference type="ChEBI" id="CHEBI:65315"/>
        <dbReference type="EC" id="5.4.99.25"/>
    </reaction>
</comment>
<proteinExistence type="inferred from homology"/>
<feature type="domain" description="tRNA pseudouridine synthase II TruB subfamily 2 C-terminal" evidence="8">
    <location>
        <begin position="315"/>
        <end position="352"/>
    </location>
</feature>
<evidence type="ECO:0000313" key="11">
    <source>
        <dbReference type="Proteomes" id="UP000276899"/>
    </source>
</evidence>
<dbReference type="EMBL" id="LR134363">
    <property type="protein sequence ID" value="VEG75572.1"/>
    <property type="molecule type" value="Genomic_DNA"/>
</dbReference>
<evidence type="ECO:0000313" key="10">
    <source>
        <dbReference type="EMBL" id="VEG75572.1"/>
    </source>
</evidence>
<dbReference type="RefSeq" id="WP_084500582.1">
    <property type="nucleotide sequence ID" value="NZ_CBCRWE010000001.1"/>
</dbReference>
<feature type="domain" description="Pseudouridine synthase II N-terminal" evidence="7">
    <location>
        <begin position="55"/>
        <end position="215"/>
    </location>
</feature>
<dbReference type="Proteomes" id="UP000276899">
    <property type="component" value="Chromosome"/>
</dbReference>
<dbReference type="STRING" id="1278298.GCA_000428685_01218"/>
<keyword evidence="4 5" id="KW-0413">Isomerase</keyword>
<dbReference type="PANTHER" id="PTHR13767:SF2">
    <property type="entry name" value="PSEUDOURIDYLATE SYNTHASE TRUB1"/>
    <property type="match status" value="1"/>
</dbReference>
<dbReference type="GO" id="GO:1990481">
    <property type="term" value="P:mRNA pseudouridine synthesis"/>
    <property type="evidence" value="ECO:0007669"/>
    <property type="project" value="TreeGrafter"/>
</dbReference>
<sequence>MSPERPTARGQGSAAGDSRPPRPRVPRGAVTAGDGLLLVDKPAGITSHDVVGAVRRLAATRKVGHAGTLDPMATGLLVVGIGRATRLLTHLVGADKAYRATIRLGQETSTEDAEGRITASSGCTARQVDAPRITRALACLTGTVMQVPSAVSAIKVDGVRSYARVRDGEQVELEARQVVISALDLIGEPRAASAQDGTPVVDIDVEVACSSGTYVRAIARDLGRGLGCGAHLIALRRSAVGPLEVGWAATLEALSAQVQDDAAASQPRGLAVMPMAQAARLCFESVELSQAQAQALRHGQFLDEQILDSRRSPVRPIASATSGGVVAGFAPSGSVVALLVRKGHKARPVLVLDPA</sequence>
<evidence type="ECO:0000256" key="3">
    <source>
        <dbReference type="ARBA" id="ARBA00022694"/>
    </source>
</evidence>
<accession>A0A3S4SLI3</accession>
<evidence type="ECO:0000256" key="1">
    <source>
        <dbReference type="ARBA" id="ARBA00000385"/>
    </source>
</evidence>
<dbReference type="SUPFAM" id="SSF88697">
    <property type="entry name" value="PUA domain-like"/>
    <property type="match status" value="1"/>
</dbReference>
<reference evidence="10 11" key="1">
    <citation type="submission" date="2018-12" db="EMBL/GenBank/DDBJ databases">
        <authorList>
            <consortium name="Pathogen Informatics"/>
        </authorList>
    </citation>
    <scope>NUCLEOTIDE SEQUENCE [LARGE SCALE GENOMIC DNA]</scope>
    <source>
        <strain evidence="10 11">NCTC11923</strain>
    </source>
</reference>
<keyword evidence="3 5" id="KW-0819">tRNA processing</keyword>
<dbReference type="InterPro" id="IPR014780">
    <property type="entry name" value="tRNA_psdUridine_synth_TruB"/>
</dbReference>
<comment type="similarity">
    <text evidence="2 5">Belongs to the pseudouridine synthase TruB family. Type 1 subfamily.</text>
</comment>
<evidence type="ECO:0000256" key="6">
    <source>
        <dbReference type="SAM" id="MobiDB-lite"/>
    </source>
</evidence>